<dbReference type="InterPro" id="IPR020066">
    <property type="entry name" value="Cortexin"/>
</dbReference>
<dbReference type="AlphaFoldDB" id="A0AAD7R8J3"/>
<name>A0AAD7R8J3_9TELE</name>
<gene>
    <name evidence="7" type="ORF">AAFF_G00307200</name>
</gene>
<keyword evidence="3 6" id="KW-1133">Transmembrane helix</keyword>
<feature type="compositionally biased region" description="Polar residues" evidence="5">
    <location>
        <begin position="88"/>
        <end position="109"/>
    </location>
</feature>
<evidence type="ECO:0000313" key="8">
    <source>
        <dbReference type="Proteomes" id="UP001221898"/>
    </source>
</evidence>
<feature type="region of interest" description="Disordered" evidence="5">
    <location>
        <begin position="88"/>
        <end position="111"/>
    </location>
</feature>
<keyword evidence="8" id="KW-1185">Reference proteome</keyword>
<evidence type="ECO:0000256" key="4">
    <source>
        <dbReference type="ARBA" id="ARBA00023136"/>
    </source>
</evidence>
<evidence type="ECO:0000256" key="2">
    <source>
        <dbReference type="ARBA" id="ARBA00022692"/>
    </source>
</evidence>
<evidence type="ECO:0008006" key="9">
    <source>
        <dbReference type="Google" id="ProtNLM"/>
    </source>
</evidence>
<accession>A0AAD7R8J3</accession>
<evidence type="ECO:0000256" key="1">
    <source>
        <dbReference type="ARBA" id="ARBA00004167"/>
    </source>
</evidence>
<dbReference type="PANTHER" id="PTHR16736:SF3">
    <property type="entry name" value="CORTEXIN-1"/>
    <property type="match status" value="1"/>
</dbReference>
<comment type="caution">
    <text evidence="7">The sequence shown here is derived from an EMBL/GenBank/DDBJ whole genome shotgun (WGS) entry which is preliminary data.</text>
</comment>
<feature type="transmembrane region" description="Helical" evidence="6">
    <location>
        <begin position="220"/>
        <end position="241"/>
    </location>
</feature>
<dbReference type="Pfam" id="PF11057">
    <property type="entry name" value="Cortexin"/>
    <property type="match status" value="1"/>
</dbReference>
<protein>
    <recommendedName>
        <fullName evidence="9">Cortexin 1</fullName>
    </recommendedName>
</protein>
<proteinExistence type="predicted"/>
<keyword evidence="2 6" id="KW-0812">Transmembrane</keyword>
<sequence>MVASSAFHSRADKARGCHDGEKFLRTFGSERIGGRPQSIRRHSQARGVRSQCGTTLSTGSLWRERGVFKEVPGNSLQGNLHILWQQPRTPTSRSFPCSPPSNMLSSHSPAPSIHRLSDVIEQLGPDQPPPPRLPVAPSTLDSTACGVFSSSPPGEPRQAGPNLATLPGLHPTLSTVCKFCRRGPWKMSDGLSLDYEPLPPGPSLPGAPTSPSLGGYTEQGAALVFVGLLLLLLVVLLVRCFRVLLDPYSRMPASSWTNHKEGLERGQFEYALV</sequence>
<comment type="subcellular location">
    <subcellularLocation>
        <location evidence="1">Membrane</location>
        <topology evidence="1">Single-pass membrane protein</topology>
    </subcellularLocation>
</comment>
<dbReference type="Proteomes" id="UP001221898">
    <property type="component" value="Unassembled WGS sequence"/>
</dbReference>
<dbReference type="PANTHER" id="PTHR16736">
    <property type="entry name" value="CORTEXIN-1-RELATED"/>
    <property type="match status" value="1"/>
</dbReference>
<reference evidence="7" key="1">
    <citation type="journal article" date="2023" name="Science">
        <title>Genome structures resolve the early diversification of teleost fishes.</title>
        <authorList>
            <person name="Parey E."/>
            <person name="Louis A."/>
            <person name="Montfort J."/>
            <person name="Bouchez O."/>
            <person name="Roques C."/>
            <person name="Iampietro C."/>
            <person name="Lluch J."/>
            <person name="Castinel A."/>
            <person name="Donnadieu C."/>
            <person name="Desvignes T."/>
            <person name="Floi Bucao C."/>
            <person name="Jouanno E."/>
            <person name="Wen M."/>
            <person name="Mejri S."/>
            <person name="Dirks R."/>
            <person name="Jansen H."/>
            <person name="Henkel C."/>
            <person name="Chen W.J."/>
            <person name="Zahm M."/>
            <person name="Cabau C."/>
            <person name="Klopp C."/>
            <person name="Thompson A.W."/>
            <person name="Robinson-Rechavi M."/>
            <person name="Braasch I."/>
            <person name="Lecointre G."/>
            <person name="Bobe J."/>
            <person name="Postlethwait J.H."/>
            <person name="Berthelot C."/>
            <person name="Roest Crollius H."/>
            <person name="Guiguen Y."/>
        </authorList>
    </citation>
    <scope>NUCLEOTIDE SEQUENCE</scope>
    <source>
        <strain evidence="7">NC1722</strain>
    </source>
</reference>
<evidence type="ECO:0000256" key="5">
    <source>
        <dbReference type="SAM" id="MobiDB-lite"/>
    </source>
</evidence>
<organism evidence="7 8">
    <name type="scientific">Aldrovandia affinis</name>
    <dbReference type="NCBI Taxonomy" id="143900"/>
    <lineage>
        <taxon>Eukaryota</taxon>
        <taxon>Metazoa</taxon>
        <taxon>Chordata</taxon>
        <taxon>Craniata</taxon>
        <taxon>Vertebrata</taxon>
        <taxon>Euteleostomi</taxon>
        <taxon>Actinopterygii</taxon>
        <taxon>Neopterygii</taxon>
        <taxon>Teleostei</taxon>
        <taxon>Notacanthiformes</taxon>
        <taxon>Halosauridae</taxon>
        <taxon>Aldrovandia</taxon>
    </lineage>
</organism>
<dbReference type="GO" id="GO:0016020">
    <property type="term" value="C:membrane"/>
    <property type="evidence" value="ECO:0007669"/>
    <property type="project" value="UniProtKB-SubCell"/>
</dbReference>
<evidence type="ECO:0000256" key="3">
    <source>
        <dbReference type="ARBA" id="ARBA00022989"/>
    </source>
</evidence>
<keyword evidence="4 6" id="KW-0472">Membrane</keyword>
<feature type="region of interest" description="Disordered" evidence="5">
    <location>
        <begin position="27"/>
        <end position="54"/>
    </location>
</feature>
<evidence type="ECO:0000313" key="7">
    <source>
        <dbReference type="EMBL" id="KAJ8371572.1"/>
    </source>
</evidence>
<evidence type="ECO:0000256" key="6">
    <source>
        <dbReference type="SAM" id="Phobius"/>
    </source>
</evidence>
<dbReference type="EMBL" id="JAINUG010000444">
    <property type="protein sequence ID" value="KAJ8371572.1"/>
    <property type="molecule type" value="Genomic_DNA"/>
</dbReference>